<dbReference type="InterPro" id="IPR018530">
    <property type="entry name" value="SiaC"/>
</dbReference>
<feature type="domain" description="SiaC family regulatory phosphoprotein" evidence="1">
    <location>
        <begin position="6"/>
        <end position="123"/>
    </location>
</feature>
<sequence>MLDLNIPATTSTPCIRTDTARGVLHMSGDSYPENAFEFFQPVLDWVQAYLGDSSLPLQLDIGLLYLNTSSIRIMMDIFDSAEEAFVAGRDIRLVWHYQPENERVAELAEEFSEDCSFPFEIMAYTG</sequence>
<evidence type="ECO:0000313" key="2">
    <source>
        <dbReference type="EMBL" id="MXR37408.1"/>
    </source>
</evidence>
<dbReference type="Proteomes" id="UP000467214">
    <property type="component" value="Unassembled WGS sequence"/>
</dbReference>
<proteinExistence type="predicted"/>
<dbReference type="NCBIfam" id="NF038265">
    <property type="entry name" value="phos_prot_SiaC"/>
    <property type="match status" value="1"/>
</dbReference>
<gene>
    <name evidence="2" type="ORF">GQF02_10525</name>
</gene>
<evidence type="ECO:0000259" key="1">
    <source>
        <dbReference type="Pfam" id="PF09345"/>
    </source>
</evidence>
<keyword evidence="3" id="KW-1185">Reference proteome</keyword>
<organism evidence="2 3">
    <name type="scientific">Craterilacuibacter sinensis</name>
    <dbReference type="NCBI Taxonomy" id="2686017"/>
    <lineage>
        <taxon>Bacteria</taxon>
        <taxon>Pseudomonadati</taxon>
        <taxon>Pseudomonadota</taxon>
        <taxon>Betaproteobacteria</taxon>
        <taxon>Neisseriales</taxon>
        <taxon>Neisseriaceae</taxon>
        <taxon>Craterilacuibacter</taxon>
    </lineage>
</organism>
<reference evidence="2 3" key="1">
    <citation type="submission" date="2019-12" db="EMBL/GenBank/DDBJ databases">
        <title>Neisseriaceae gen. nov. sp. Genome sequencing and assembly.</title>
        <authorList>
            <person name="Liu Z."/>
            <person name="Li A."/>
        </authorList>
    </citation>
    <scope>NUCLEOTIDE SEQUENCE [LARGE SCALE GENOMIC DNA]</scope>
    <source>
        <strain evidence="2 3">B2N2-7</strain>
    </source>
</reference>
<protein>
    <submittedName>
        <fullName evidence="2">DUF1987 domain-containing protein</fullName>
    </submittedName>
</protein>
<evidence type="ECO:0000313" key="3">
    <source>
        <dbReference type="Proteomes" id="UP000467214"/>
    </source>
</evidence>
<dbReference type="EMBL" id="WSSB01000009">
    <property type="protein sequence ID" value="MXR37408.1"/>
    <property type="molecule type" value="Genomic_DNA"/>
</dbReference>
<dbReference type="Pfam" id="PF09345">
    <property type="entry name" value="SiaC"/>
    <property type="match status" value="1"/>
</dbReference>
<dbReference type="RefSeq" id="WP_160796960.1">
    <property type="nucleotide sequence ID" value="NZ_WSSB01000009.1"/>
</dbReference>
<accession>A0A845BQH2</accession>
<dbReference type="AlphaFoldDB" id="A0A845BQH2"/>
<name>A0A845BQH2_9NEIS</name>
<comment type="caution">
    <text evidence="2">The sequence shown here is derived from an EMBL/GenBank/DDBJ whole genome shotgun (WGS) entry which is preliminary data.</text>
</comment>